<dbReference type="AlphaFoldDB" id="A0A916XPX3"/>
<comment type="caution">
    <text evidence="1">The sequence shown here is derived from an EMBL/GenBank/DDBJ whole genome shotgun (WGS) entry which is preliminary data.</text>
</comment>
<gene>
    <name evidence="1" type="ORF">GCM10011396_46140</name>
</gene>
<name>A0A916XPX3_9BURK</name>
<evidence type="ECO:0000313" key="2">
    <source>
        <dbReference type="Proteomes" id="UP000637423"/>
    </source>
</evidence>
<reference evidence="1" key="1">
    <citation type="journal article" date="2014" name="Int. J. Syst. Evol. Microbiol.">
        <title>Complete genome sequence of Corynebacterium casei LMG S-19264T (=DSM 44701T), isolated from a smear-ripened cheese.</title>
        <authorList>
            <consortium name="US DOE Joint Genome Institute (JGI-PGF)"/>
            <person name="Walter F."/>
            <person name="Albersmeier A."/>
            <person name="Kalinowski J."/>
            <person name="Ruckert C."/>
        </authorList>
    </citation>
    <scope>NUCLEOTIDE SEQUENCE</scope>
    <source>
        <strain evidence="1">CGMCC 1.10998</strain>
    </source>
</reference>
<proteinExistence type="predicted"/>
<protein>
    <submittedName>
        <fullName evidence="1">Uncharacterized protein</fullName>
    </submittedName>
</protein>
<organism evidence="1 2">
    <name type="scientific">Undibacterium terreum</name>
    <dbReference type="NCBI Taxonomy" id="1224302"/>
    <lineage>
        <taxon>Bacteria</taxon>
        <taxon>Pseudomonadati</taxon>
        <taxon>Pseudomonadota</taxon>
        <taxon>Betaproteobacteria</taxon>
        <taxon>Burkholderiales</taxon>
        <taxon>Oxalobacteraceae</taxon>
        <taxon>Undibacterium</taxon>
    </lineage>
</organism>
<accession>A0A916XPX3</accession>
<keyword evidence="2" id="KW-1185">Reference proteome</keyword>
<dbReference type="Proteomes" id="UP000637423">
    <property type="component" value="Unassembled WGS sequence"/>
</dbReference>
<dbReference type="EMBL" id="BMED01000006">
    <property type="protein sequence ID" value="GGC93597.1"/>
    <property type="molecule type" value="Genomic_DNA"/>
</dbReference>
<sequence length="312" mass="33952">MQAIFNFRGNELVDWNNNVLAQFPSLGELQTPWRWINAGTERLGRWLLNSRLILAAGGAIDLRTAPPEVSWVHLLPGTADAQRAVAAQAQPLTRDGTVLVIGDSRNTLGRRLIASRTPGAINVEPADLRDLTDFGLRFNVGAPDAVTQLVGFAGELMTNVGSAEMQRRVASIRAGTARNPATPAEHAVVTFANTPNLNTALNALIQIREQAHVRVYRPDILRSCMNAMQMASDGSCTFQQAAQRERERCRHIGRGTARRSVGSTLLLKGLEADIAVVLNPELMDATHLYVALTRGAQRVVVCSATHTLVVER</sequence>
<evidence type="ECO:0000313" key="1">
    <source>
        <dbReference type="EMBL" id="GGC93597.1"/>
    </source>
</evidence>
<reference evidence="1" key="2">
    <citation type="submission" date="2020-09" db="EMBL/GenBank/DDBJ databases">
        <authorList>
            <person name="Sun Q."/>
            <person name="Zhou Y."/>
        </authorList>
    </citation>
    <scope>NUCLEOTIDE SEQUENCE</scope>
    <source>
        <strain evidence="1">CGMCC 1.10998</strain>
    </source>
</reference>